<gene>
    <name evidence="1" type="ORF">LDG_7494</name>
</gene>
<name>G9EQE7_9GAMM</name>
<evidence type="ECO:0000313" key="1">
    <source>
        <dbReference type="EMBL" id="EHL30542.1"/>
    </source>
</evidence>
<accession>G9EQE7</accession>
<protein>
    <submittedName>
        <fullName evidence="1">Uncharacterized protein</fullName>
    </submittedName>
</protein>
<dbReference type="AlphaFoldDB" id="G9EQE7"/>
<dbReference type="EMBL" id="JH413829">
    <property type="protein sequence ID" value="EHL30542.1"/>
    <property type="molecule type" value="Genomic_DNA"/>
</dbReference>
<reference evidence="1 2" key="1">
    <citation type="journal article" date="2011" name="BMC Genomics">
        <title>Insight into cross-talk between intra-amoebal pathogens.</title>
        <authorList>
            <person name="Gimenez G."/>
            <person name="Bertelli C."/>
            <person name="Moliner C."/>
            <person name="Robert C."/>
            <person name="Raoult D."/>
            <person name="Fournier P.E."/>
            <person name="Greub G."/>
        </authorList>
    </citation>
    <scope>NUCLEOTIDE SEQUENCE [LARGE SCALE GENOMIC DNA]</scope>
    <source>
        <strain evidence="1 2">LLAP12</strain>
    </source>
</reference>
<dbReference type="HOGENOM" id="CLU_3272135_0_0_6"/>
<keyword evidence="2" id="KW-1185">Reference proteome</keyword>
<dbReference type="InParanoid" id="G9EQE7"/>
<dbReference type="Proteomes" id="UP000002770">
    <property type="component" value="Unassembled WGS sequence"/>
</dbReference>
<sequence length="41" mass="5127">MDQKPKKYYYLVWSYHRFNERYSDVAERLLYRGILVSHETA</sequence>
<organism evidence="1 2">
    <name type="scientific">Legionella drancourtii LLAP12</name>
    <dbReference type="NCBI Taxonomy" id="658187"/>
    <lineage>
        <taxon>Bacteria</taxon>
        <taxon>Pseudomonadati</taxon>
        <taxon>Pseudomonadota</taxon>
        <taxon>Gammaproteobacteria</taxon>
        <taxon>Legionellales</taxon>
        <taxon>Legionellaceae</taxon>
        <taxon>Legionella</taxon>
    </lineage>
</organism>
<dbReference type="STRING" id="658187.LDG_7494"/>
<evidence type="ECO:0000313" key="2">
    <source>
        <dbReference type="Proteomes" id="UP000002770"/>
    </source>
</evidence>
<proteinExistence type="predicted"/>